<evidence type="ECO:0000259" key="1">
    <source>
        <dbReference type="Pfam" id="PF13976"/>
    </source>
</evidence>
<evidence type="ECO:0008006" key="5">
    <source>
        <dbReference type="Google" id="ProtNLM"/>
    </source>
</evidence>
<gene>
    <name evidence="3" type="ORF">PARMNEM_LOCUS1593</name>
</gene>
<feature type="domain" description="Retrovirus-related Pol polyprotein from transposon TNT 1-94-like beta-barrel" evidence="2">
    <location>
        <begin position="5"/>
        <end position="66"/>
    </location>
</feature>
<dbReference type="AlphaFoldDB" id="A0AAV1K9C1"/>
<proteinExistence type="predicted"/>
<dbReference type="Proteomes" id="UP001314205">
    <property type="component" value="Unassembled WGS sequence"/>
</dbReference>
<dbReference type="EMBL" id="CAVLGL010000002">
    <property type="protein sequence ID" value="CAK1579686.1"/>
    <property type="molecule type" value="Genomic_DNA"/>
</dbReference>
<evidence type="ECO:0000313" key="4">
    <source>
        <dbReference type="Proteomes" id="UP001314205"/>
    </source>
</evidence>
<name>A0AAV1K9C1_9NEOP</name>
<comment type="caution">
    <text evidence="3">The sequence shown here is derived from an EMBL/GenBank/DDBJ whole genome shotgun (WGS) entry which is preliminary data.</text>
</comment>
<dbReference type="Pfam" id="PF13976">
    <property type="entry name" value="gag_pre-integrs"/>
    <property type="match status" value="1"/>
</dbReference>
<dbReference type="Pfam" id="PF22936">
    <property type="entry name" value="Pol_BBD"/>
    <property type="match status" value="1"/>
</dbReference>
<accession>A0AAV1K9C1</accession>
<protein>
    <recommendedName>
        <fullName evidence="5">GAG-pre-integrase domain-containing protein</fullName>
    </recommendedName>
</protein>
<keyword evidence="4" id="KW-1185">Reference proteome</keyword>
<feature type="domain" description="GAG-pre-integrase" evidence="1">
    <location>
        <begin position="94"/>
        <end position="163"/>
    </location>
</feature>
<dbReference type="InterPro" id="IPR025724">
    <property type="entry name" value="GAG-pre-integrase_dom"/>
</dbReference>
<organism evidence="3 4">
    <name type="scientific">Parnassius mnemosyne</name>
    <name type="common">clouded apollo</name>
    <dbReference type="NCBI Taxonomy" id="213953"/>
    <lineage>
        <taxon>Eukaryota</taxon>
        <taxon>Metazoa</taxon>
        <taxon>Ecdysozoa</taxon>
        <taxon>Arthropoda</taxon>
        <taxon>Hexapoda</taxon>
        <taxon>Insecta</taxon>
        <taxon>Pterygota</taxon>
        <taxon>Neoptera</taxon>
        <taxon>Endopterygota</taxon>
        <taxon>Lepidoptera</taxon>
        <taxon>Glossata</taxon>
        <taxon>Ditrysia</taxon>
        <taxon>Papilionoidea</taxon>
        <taxon>Papilionidae</taxon>
        <taxon>Parnassiinae</taxon>
        <taxon>Parnassini</taxon>
        <taxon>Parnassius</taxon>
        <taxon>Driopa</taxon>
    </lineage>
</organism>
<evidence type="ECO:0000313" key="3">
    <source>
        <dbReference type="EMBL" id="CAK1579686.1"/>
    </source>
</evidence>
<sequence>MEVRKVHDMKKIIVANNMTVPVVCAGNTQITTLVNNSQFDIKVNNILYIPNLTTNLLSVSQLIAKGNKVTFKTDVCYIHNQRNELIATANLKNGVYKLNTVKSEKVLAAAVQTTDAKQWHRRLGHINSNDLQKMKNGAVEGISFDMKADIQKINCQVCCEGKQSRLPFQLRNHRSSVNARFSSLRSVWAYGGSIDWTGKIFSIVC</sequence>
<evidence type="ECO:0000259" key="2">
    <source>
        <dbReference type="Pfam" id="PF22936"/>
    </source>
</evidence>
<reference evidence="3 4" key="1">
    <citation type="submission" date="2023-11" db="EMBL/GenBank/DDBJ databases">
        <authorList>
            <person name="Hedman E."/>
            <person name="Englund M."/>
            <person name="Stromberg M."/>
            <person name="Nyberg Akerstrom W."/>
            <person name="Nylinder S."/>
            <person name="Jareborg N."/>
            <person name="Kallberg Y."/>
            <person name="Kronander E."/>
        </authorList>
    </citation>
    <scope>NUCLEOTIDE SEQUENCE [LARGE SCALE GENOMIC DNA]</scope>
</reference>
<dbReference type="InterPro" id="IPR054722">
    <property type="entry name" value="PolX-like_BBD"/>
</dbReference>